<keyword evidence="1" id="KW-1133">Transmembrane helix</keyword>
<feature type="transmembrane region" description="Helical" evidence="1">
    <location>
        <begin position="219"/>
        <end position="246"/>
    </location>
</feature>
<dbReference type="Proteomes" id="UP000604046">
    <property type="component" value="Unassembled WGS sequence"/>
</dbReference>
<protein>
    <submittedName>
        <fullName evidence="2">Uncharacterized protein</fullName>
    </submittedName>
</protein>
<comment type="caution">
    <text evidence="2">The sequence shown here is derived from an EMBL/GenBank/DDBJ whole genome shotgun (WGS) entry which is preliminary data.</text>
</comment>
<feature type="transmembrane region" description="Helical" evidence="1">
    <location>
        <begin position="274"/>
        <end position="291"/>
    </location>
</feature>
<dbReference type="OrthoDB" id="444334at2759"/>
<evidence type="ECO:0000256" key="1">
    <source>
        <dbReference type="SAM" id="Phobius"/>
    </source>
</evidence>
<feature type="transmembrane region" description="Helical" evidence="1">
    <location>
        <begin position="88"/>
        <end position="110"/>
    </location>
</feature>
<accession>A0A812U563</accession>
<dbReference type="AlphaFoldDB" id="A0A812U563"/>
<feature type="transmembrane region" description="Helical" evidence="1">
    <location>
        <begin position="31"/>
        <end position="56"/>
    </location>
</feature>
<proteinExistence type="predicted"/>
<keyword evidence="3" id="KW-1185">Reference proteome</keyword>
<name>A0A812U563_9DINO</name>
<organism evidence="2 3">
    <name type="scientific">Symbiodinium natans</name>
    <dbReference type="NCBI Taxonomy" id="878477"/>
    <lineage>
        <taxon>Eukaryota</taxon>
        <taxon>Sar</taxon>
        <taxon>Alveolata</taxon>
        <taxon>Dinophyceae</taxon>
        <taxon>Suessiales</taxon>
        <taxon>Symbiodiniaceae</taxon>
        <taxon>Symbiodinium</taxon>
    </lineage>
</organism>
<keyword evidence="1" id="KW-0472">Membrane</keyword>
<evidence type="ECO:0000313" key="2">
    <source>
        <dbReference type="EMBL" id="CAE7555431.1"/>
    </source>
</evidence>
<keyword evidence="1" id="KW-0812">Transmembrane</keyword>
<gene>
    <name evidence="2" type="ORF">SNAT2548_LOCUS31206</name>
</gene>
<reference evidence="2" key="1">
    <citation type="submission" date="2021-02" db="EMBL/GenBank/DDBJ databases">
        <authorList>
            <person name="Dougan E. K."/>
            <person name="Rhodes N."/>
            <person name="Thang M."/>
            <person name="Chan C."/>
        </authorList>
    </citation>
    <scope>NUCLEOTIDE SEQUENCE</scope>
</reference>
<feature type="transmembrane region" description="Helical" evidence="1">
    <location>
        <begin position="131"/>
        <end position="154"/>
    </location>
</feature>
<dbReference type="EMBL" id="CAJNDS010002645">
    <property type="protein sequence ID" value="CAE7555431.1"/>
    <property type="molecule type" value="Genomic_DNA"/>
</dbReference>
<sequence>MSQTGSGGEFAAMLNMRQNPDHKKVVYRKLWMVWCIILSGLGCLLCLLLAGLFLLFTMELKFSLIYEWGDCYNLKCHDPSVKHGFSGFLSMVACDILLALTLNVATGELCKAFAYRIAKMWNFRSMVLRQFVEHFTASFVDVLATIGMFSYLAFSFLPEWETTVETAWDDASGCEIFWDYKACRVLRSCAPDDMTCCSGSLFCTRSKLNFYQRREVFEAWLAGLFVVAPFVEILVLFFIPLLAYLIHVRCELVRDGFRDVDENGSDRPSGLGRLVGFIFLLDGGCGVVLYLRELFLCCLFDKINTSVLGLPYIWKGFPFKAPKITLEENPKAMVWGVCAFGPYCTECKRDMHWTGKNSKGWKCRHHAVCGSSEESKGAERHCAKCGDDICGECHPQGAAVIGGLFGPLDQRLLRPMDPLDELKLLKLNFMVMVLFAPINPWGLIFQMLARQLDLHSRLPKLLMVRRRGNTTDNRLAHASQNLFGLMILPVAALWHVGGTVSVYDASRPSCCEFRTRGRSWQD</sequence>
<evidence type="ECO:0000313" key="3">
    <source>
        <dbReference type="Proteomes" id="UP000604046"/>
    </source>
</evidence>